<reference evidence="1" key="1">
    <citation type="submission" date="2014-09" db="EMBL/GenBank/DDBJ databases">
        <authorList>
            <person name="Magalhaes I.L.F."/>
            <person name="Oliveira U."/>
            <person name="Santos F.R."/>
            <person name="Vidigal T.H.D.A."/>
            <person name="Brescovit A.D."/>
            <person name="Santos A.J."/>
        </authorList>
    </citation>
    <scope>NUCLEOTIDE SEQUENCE</scope>
    <source>
        <tissue evidence="1">Shoot tissue taken approximately 20 cm above the soil surface</tissue>
    </source>
</reference>
<name>A0A0A9A513_ARUDO</name>
<reference evidence="1" key="2">
    <citation type="journal article" date="2015" name="Data Brief">
        <title>Shoot transcriptome of the giant reed, Arundo donax.</title>
        <authorList>
            <person name="Barrero R.A."/>
            <person name="Guerrero F.D."/>
            <person name="Moolhuijzen P."/>
            <person name="Goolsby J.A."/>
            <person name="Tidwell J."/>
            <person name="Bellgard S.E."/>
            <person name="Bellgard M.I."/>
        </authorList>
    </citation>
    <scope>NUCLEOTIDE SEQUENCE</scope>
    <source>
        <tissue evidence="1">Shoot tissue taken approximately 20 cm above the soil surface</tissue>
    </source>
</reference>
<protein>
    <submittedName>
        <fullName evidence="1">Uncharacterized protein</fullName>
    </submittedName>
</protein>
<sequence>MILIFWRILQCYMSIALKVLRCIFHMIQWKF</sequence>
<organism evidence="1">
    <name type="scientific">Arundo donax</name>
    <name type="common">Giant reed</name>
    <name type="synonym">Donax arundinaceus</name>
    <dbReference type="NCBI Taxonomy" id="35708"/>
    <lineage>
        <taxon>Eukaryota</taxon>
        <taxon>Viridiplantae</taxon>
        <taxon>Streptophyta</taxon>
        <taxon>Embryophyta</taxon>
        <taxon>Tracheophyta</taxon>
        <taxon>Spermatophyta</taxon>
        <taxon>Magnoliopsida</taxon>
        <taxon>Liliopsida</taxon>
        <taxon>Poales</taxon>
        <taxon>Poaceae</taxon>
        <taxon>PACMAD clade</taxon>
        <taxon>Arundinoideae</taxon>
        <taxon>Arundineae</taxon>
        <taxon>Arundo</taxon>
    </lineage>
</organism>
<evidence type="ECO:0000313" key="1">
    <source>
        <dbReference type="EMBL" id="JAD46186.1"/>
    </source>
</evidence>
<dbReference type="AlphaFoldDB" id="A0A0A9A513"/>
<accession>A0A0A9A513</accession>
<dbReference type="EMBL" id="GBRH01251709">
    <property type="protein sequence ID" value="JAD46186.1"/>
    <property type="molecule type" value="Transcribed_RNA"/>
</dbReference>
<proteinExistence type="predicted"/>